<reference evidence="3 4" key="1">
    <citation type="journal article" date="2018" name="Mycol. Prog.">
        <title>Coniella lustricola, a new species from submerged detritus.</title>
        <authorList>
            <person name="Raudabaugh D.B."/>
            <person name="Iturriaga T."/>
            <person name="Carver A."/>
            <person name="Mondo S."/>
            <person name="Pangilinan J."/>
            <person name="Lipzen A."/>
            <person name="He G."/>
            <person name="Amirebrahimi M."/>
            <person name="Grigoriev I.V."/>
            <person name="Miller A.N."/>
        </authorList>
    </citation>
    <scope>NUCLEOTIDE SEQUENCE [LARGE SCALE GENOMIC DNA]</scope>
    <source>
        <strain evidence="3 4">B22-T-1</strain>
    </source>
</reference>
<name>A0A2T2ZSJ1_9PEZI</name>
<dbReference type="Pfam" id="PF00170">
    <property type="entry name" value="bZIP_1"/>
    <property type="match status" value="1"/>
</dbReference>
<dbReference type="OrthoDB" id="5571888at2759"/>
<feature type="compositionally biased region" description="Polar residues" evidence="1">
    <location>
        <begin position="212"/>
        <end position="223"/>
    </location>
</feature>
<dbReference type="Gene3D" id="1.20.5.170">
    <property type="match status" value="1"/>
</dbReference>
<feature type="compositionally biased region" description="Low complexity" evidence="1">
    <location>
        <begin position="188"/>
        <end position="211"/>
    </location>
</feature>
<feature type="region of interest" description="Disordered" evidence="1">
    <location>
        <begin position="353"/>
        <end position="382"/>
    </location>
</feature>
<accession>A0A2T2ZSJ1</accession>
<organism evidence="3 4">
    <name type="scientific">Coniella lustricola</name>
    <dbReference type="NCBI Taxonomy" id="2025994"/>
    <lineage>
        <taxon>Eukaryota</taxon>
        <taxon>Fungi</taxon>
        <taxon>Dikarya</taxon>
        <taxon>Ascomycota</taxon>
        <taxon>Pezizomycotina</taxon>
        <taxon>Sordariomycetes</taxon>
        <taxon>Sordariomycetidae</taxon>
        <taxon>Diaporthales</taxon>
        <taxon>Schizoparmaceae</taxon>
        <taxon>Coniella</taxon>
    </lineage>
</organism>
<evidence type="ECO:0000259" key="2">
    <source>
        <dbReference type="PROSITE" id="PS50217"/>
    </source>
</evidence>
<dbReference type="FunFam" id="1.20.5.170:FF:000031">
    <property type="entry name" value="BZIP transcription factor (MeaB)"/>
    <property type="match status" value="1"/>
</dbReference>
<dbReference type="EMBL" id="KZ678789">
    <property type="protein sequence ID" value="PSR75194.1"/>
    <property type="molecule type" value="Genomic_DNA"/>
</dbReference>
<dbReference type="CDD" id="cd14810">
    <property type="entry name" value="bZIP_u1"/>
    <property type="match status" value="1"/>
</dbReference>
<protein>
    <recommendedName>
        <fullName evidence="2">BZIP domain-containing protein</fullName>
    </recommendedName>
</protein>
<dbReference type="STRING" id="2025994.A0A2T2ZSJ1"/>
<feature type="compositionally biased region" description="Low complexity" evidence="1">
    <location>
        <begin position="360"/>
        <end position="373"/>
    </location>
</feature>
<dbReference type="PANTHER" id="PTHR37616:SF2">
    <property type="entry name" value="BZIP DOMAIN-CONTAINING PROTEIN"/>
    <property type="match status" value="1"/>
</dbReference>
<dbReference type="SUPFAM" id="SSF57959">
    <property type="entry name" value="Leucine zipper domain"/>
    <property type="match status" value="1"/>
</dbReference>
<dbReference type="InParanoid" id="A0A2T2ZSJ1"/>
<dbReference type="PANTHER" id="PTHR37616">
    <property type="entry name" value="BZIP TRANSCRIPTION FACTOR 60-LIKE"/>
    <property type="match status" value="1"/>
</dbReference>
<keyword evidence="4" id="KW-1185">Reference proteome</keyword>
<evidence type="ECO:0000313" key="4">
    <source>
        <dbReference type="Proteomes" id="UP000241462"/>
    </source>
</evidence>
<dbReference type="GO" id="GO:0003700">
    <property type="term" value="F:DNA-binding transcription factor activity"/>
    <property type="evidence" value="ECO:0007669"/>
    <property type="project" value="InterPro"/>
</dbReference>
<gene>
    <name evidence="3" type="ORF">BD289DRAFT_379533</name>
</gene>
<evidence type="ECO:0000256" key="1">
    <source>
        <dbReference type="SAM" id="MobiDB-lite"/>
    </source>
</evidence>
<evidence type="ECO:0000313" key="3">
    <source>
        <dbReference type="EMBL" id="PSR75194.1"/>
    </source>
</evidence>
<sequence>MVDSLDSMLDLSGYEDAAYTSPSLSPAGAKTPFSRPVNTVIQTTPASLLSTTQPMTGPSHQYDLYKQQTGIIPGALANTMQVNQNNSQITGYQQFDIDAYFANLHGAEYDFNTSPQTIGAPDIDMEFESPAGAYFTESTINPNAIGGQEGLPSPPVMANQNSMGRMWPGMHQQAAMAKAQAQQRQQQQIIAAQQQQRSNQQAAKQQQQQQQRLSKPAQSTDPIVEQKITQLLNSMRARSSGPDGLDNAPLMNLPRLKKDEDDMDEDERLLASEEGKKLSSKERRQLRNKVSARAFRSRRKEYITQLESEIATKVTENGDLRAQNRALIDENKRLSDLTRMLLSSPSFSGFLENLSSNPSQLPQAAPQVEQQQASRQPPKDVNPYAQQHMHRQSIGVAMVPEQNIDFSAFGDFQPQVYAVLETPEVPITIDTSALSGKTSNFVGGSFSSDEDKVEMPIIEQPPTVEEKTMAPKAIEAPVVVNDEFENDPEFALYHGSFCPATSDESAPADVDAEDLSEVDVFGGIQSEKFLARYELLDASTEEQNAALAMASVQRRLANLEGVFARLEMLTADI</sequence>
<dbReference type="AlphaFoldDB" id="A0A2T2ZSJ1"/>
<feature type="domain" description="BZIP" evidence="2">
    <location>
        <begin position="278"/>
        <end position="341"/>
    </location>
</feature>
<dbReference type="Proteomes" id="UP000241462">
    <property type="component" value="Unassembled WGS sequence"/>
</dbReference>
<dbReference type="SMART" id="SM00338">
    <property type="entry name" value="BRLZ"/>
    <property type="match status" value="1"/>
</dbReference>
<dbReference type="InterPro" id="IPR004827">
    <property type="entry name" value="bZIP"/>
</dbReference>
<feature type="region of interest" description="Disordered" evidence="1">
    <location>
        <begin position="188"/>
        <end position="223"/>
    </location>
</feature>
<feature type="region of interest" description="Disordered" evidence="1">
    <location>
        <begin position="236"/>
        <end position="285"/>
    </location>
</feature>
<dbReference type="PROSITE" id="PS50217">
    <property type="entry name" value="BZIP"/>
    <property type="match status" value="1"/>
</dbReference>
<dbReference type="InterPro" id="IPR046347">
    <property type="entry name" value="bZIP_sf"/>
</dbReference>
<proteinExistence type="predicted"/>
<feature type="compositionally biased region" description="Basic and acidic residues" evidence="1">
    <location>
        <begin position="268"/>
        <end position="285"/>
    </location>
</feature>